<evidence type="ECO:0000256" key="1">
    <source>
        <dbReference type="SAM" id="Phobius"/>
    </source>
</evidence>
<evidence type="ECO:0000313" key="3">
    <source>
        <dbReference type="Proteomes" id="UP000187651"/>
    </source>
</evidence>
<sequence>MKKLKLLSNLLWLIGITIIAMVILGEYYFISFLPTSIDPYAHNSSAQIQLASNYTIAFNFTGYAFFIISVVLKIYIMKHKENNNFKTYSLRITENKPNYLLILCKILCKIVIIIFSLICLLISSLITLFSFINFDDVPL</sequence>
<proteinExistence type="predicted"/>
<keyword evidence="1" id="KW-0472">Membrane</keyword>
<feature type="transmembrane region" description="Helical" evidence="1">
    <location>
        <begin position="54"/>
        <end position="76"/>
    </location>
</feature>
<dbReference type="AlphaFoldDB" id="A0A1G9XRI8"/>
<keyword evidence="3" id="KW-1185">Reference proteome</keyword>
<name>A0A1G9XRI8_9FIRM</name>
<dbReference type="Proteomes" id="UP000187651">
    <property type="component" value="Unassembled WGS sequence"/>
</dbReference>
<keyword evidence="1" id="KW-0812">Transmembrane</keyword>
<feature type="transmembrane region" description="Helical" evidence="1">
    <location>
        <begin position="12"/>
        <end position="34"/>
    </location>
</feature>
<accession>A0A1G9XRI8</accession>
<reference evidence="3" key="1">
    <citation type="submission" date="2016-10" db="EMBL/GenBank/DDBJ databases">
        <authorList>
            <person name="Varghese N."/>
            <person name="Submissions S."/>
        </authorList>
    </citation>
    <scope>NUCLEOTIDE SEQUENCE [LARGE SCALE GENOMIC DNA]</scope>
    <source>
        <strain evidence="3">M83</strain>
    </source>
</reference>
<dbReference type="EMBL" id="FNHZ01000004">
    <property type="protein sequence ID" value="SDM98785.1"/>
    <property type="molecule type" value="Genomic_DNA"/>
</dbReference>
<evidence type="ECO:0000313" key="2">
    <source>
        <dbReference type="EMBL" id="SDM98785.1"/>
    </source>
</evidence>
<feature type="transmembrane region" description="Helical" evidence="1">
    <location>
        <begin position="106"/>
        <end position="132"/>
    </location>
</feature>
<protein>
    <submittedName>
        <fullName evidence="2">Uncharacterized protein</fullName>
    </submittedName>
</protein>
<keyword evidence="1" id="KW-1133">Transmembrane helix</keyword>
<gene>
    <name evidence="2" type="ORF">SAMN05216544_1594</name>
</gene>
<organism evidence="2 3">
    <name type="scientific">Lachnospira pectinoschiza</name>
    <dbReference type="NCBI Taxonomy" id="28052"/>
    <lineage>
        <taxon>Bacteria</taxon>
        <taxon>Bacillati</taxon>
        <taxon>Bacillota</taxon>
        <taxon>Clostridia</taxon>
        <taxon>Lachnospirales</taxon>
        <taxon>Lachnospiraceae</taxon>
        <taxon>Lachnospira</taxon>
    </lineage>
</organism>